<comment type="caution">
    <text evidence="3">The sequence shown here is derived from an EMBL/GenBank/DDBJ whole genome shotgun (WGS) entry which is preliminary data.</text>
</comment>
<dbReference type="InterPro" id="IPR053235">
    <property type="entry name" value="Ser_Thr_kinase"/>
</dbReference>
<keyword evidence="1" id="KW-0547">Nucleotide-binding</keyword>
<dbReference type="Pfam" id="PF00069">
    <property type="entry name" value="Pkinase"/>
    <property type="match status" value="1"/>
</dbReference>
<dbReference type="GO" id="GO:0005524">
    <property type="term" value="F:ATP binding"/>
    <property type="evidence" value="ECO:0007669"/>
    <property type="project" value="UniProtKB-UniRule"/>
</dbReference>
<feature type="binding site" evidence="1">
    <location>
        <position position="49"/>
    </location>
    <ligand>
        <name>ATP</name>
        <dbReference type="ChEBI" id="CHEBI:30616"/>
    </ligand>
</feature>
<evidence type="ECO:0000313" key="4">
    <source>
        <dbReference type="Proteomes" id="UP000580250"/>
    </source>
</evidence>
<accession>A0A6V7X6Z0</accession>
<dbReference type="PROSITE" id="PS50011">
    <property type="entry name" value="PROTEIN_KINASE_DOM"/>
    <property type="match status" value="1"/>
</dbReference>
<evidence type="ECO:0000256" key="1">
    <source>
        <dbReference type="PROSITE-ProRule" id="PRU10141"/>
    </source>
</evidence>
<gene>
    <name evidence="3" type="ORF">MENT_LOCUS48118</name>
</gene>
<dbReference type="InterPro" id="IPR011009">
    <property type="entry name" value="Kinase-like_dom_sf"/>
</dbReference>
<dbReference type="GO" id="GO:0005737">
    <property type="term" value="C:cytoplasm"/>
    <property type="evidence" value="ECO:0007669"/>
    <property type="project" value="TreeGrafter"/>
</dbReference>
<name>A0A6V7X6Z0_MELEN</name>
<feature type="domain" description="Protein kinase" evidence="2">
    <location>
        <begin position="18"/>
        <end position="268"/>
    </location>
</feature>
<dbReference type="Gene3D" id="1.10.510.10">
    <property type="entry name" value="Transferase(Phosphotransferase) domain 1"/>
    <property type="match status" value="1"/>
</dbReference>
<dbReference type="OrthoDB" id="8596411at2759"/>
<dbReference type="CDD" id="cd00180">
    <property type="entry name" value="PKc"/>
    <property type="match status" value="1"/>
</dbReference>
<dbReference type="PROSITE" id="PS00107">
    <property type="entry name" value="PROTEIN_KINASE_ATP"/>
    <property type="match status" value="1"/>
</dbReference>
<dbReference type="InterPro" id="IPR017441">
    <property type="entry name" value="Protein_kinase_ATP_BS"/>
</dbReference>
<reference evidence="3 4" key="1">
    <citation type="submission" date="2020-08" db="EMBL/GenBank/DDBJ databases">
        <authorList>
            <person name="Koutsovoulos G."/>
            <person name="Danchin GJ E."/>
        </authorList>
    </citation>
    <scope>NUCLEOTIDE SEQUENCE [LARGE SCALE GENOMIC DNA]</scope>
</reference>
<dbReference type="AlphaFoldDB" id="A0A6V7X6Z0"/>
<evidence type="ECO:0000259" key="2">
    <source>
        <dbReference type="PROSITE" id="PS50011"/>
    </source>
</evidence>
<dbReference type="SMART" id="SM00220">
    <property type="entry name" value="S_TKc"/>
    <property type="match status" value="1"/>
</dbReference>
<dbReference type="PANTHER" id="PTHR24361">
    <property type="entry name" value="MITOGEN-ACTIVATED KINASE KINASE KINASE"/>
    <property type="match status" value="1"/>
</dbReference>
<sequence length="288" mass="33320">MKNRMFVKEKYDGIELKFIRDDDIGSGGYGRILHAYWERENEAECVALKDILMYSDERIKFALNEVNVLNEVMEFPDEQRDHIITMHGSEEKTIGGNRHMYIILELGGIDLEVYYNKMRRNKDLVLLNILKCAARGLQQFHEIGIHLDIKAKNFVIPLDQDLNSPLKSCKLIDFSFSIITQQEPVEIELYGTNKYAPPEFINTKLATRKNDIFAFGVMTYKFLKAPNADNFSVNKRLLGNSRIDRVAKVCMEKEADNRPSVKALNDFLNGNCDRFISEQNEYGKLCEN</sequence>
<dbReference type="Proteomes" id="UP000580250">
    <property type="component" value="Unassembled WGS sequence"/>
</dbReference>
<dbReference type="InterPro" id="IPR000719">
    <property type="entry name" value="Prot_kinase_dom"/>
</dbReference>
<evidence type="ECO:0000313" key="3">
    <source>
        <dbReference type="EMBL" id="CAD2195054.1"/>
    </source>
</evidence>
<keyword evidence="1" id="KW-0067">ATP-binding</keyword>
<dbReference type="GO" id="GO:0004674">
    <property type="term" value="F:protein serine/threonine kinase activity"/>
    <property type="evidence" value="ECO:0007669"/>
    <property type="project" value="TreeGrafter"/>
</dbReference>
<organism evidence="3 4">
    <name type="scientific">Meloidogyne enterolobii</name>
    <name type="common">Root-knot nematode worm</name>
    <name type="synonym">Meloidogyne mayaguensis</name>
    <dbReference type="NCBI Taxonomy" id="390850"/>
    <lineage>
        <taxon>Eukaryota</taxon>
        <taxon>Metazoa</taxon>
        <taxon>Ecdysozoa</taxon>
        <taxon>Nematoda</taxon>
        <taxon>Chromadorea</taxon>
        <taxon>Rhabditida</taxon>
        <taxon>Tylenchina</taxon>
        <taxon>Tylenchomorpha</taxon>
        <taxon>Tylenchoidea</taxon>
        <taxon>Meloidogynidae</taxon>
        <taxon>Meloidogyninae</taxon>
        <taxon>Meloidogyne</taxon>
    </lineage>
</organism>
<protein>
    <recommendedName>
        <fullName evidence="2">Protein kinase domain-containing protein</fullName>
    </recommendedName>
</protein>
<dbReference type="SUPFAM" id="SSF56112">
    <property type="entry name" value="Protein kinase-like (PK-like)"/>
    <property type="match status" value="1"/>
</dbReference>
<dbReference type="EMBL" id="CAJEWN010001175">
    <property type="protein sequence ID" value="CAD2195054.1"/>
    <property type="molecule type" value="Genomic_DNA"/>
</dbReference>
<proteinExistence type="predicted"/>